<sequence>MATLGACVPSLSLILRTAKDTTEQFCDLIKQSTSDGDRLQLACPPVLLAYSSVTFNQALTDPQLAAAIGPDRFPGYAQPSMESLAVRRTLADLISVRHKLATFLERTKRLRPSSYALIPCVATARGGARTICLDHMHDEAGLLWPKYDDTIEMRHLSPTTSTRAIITRRDFGYEIIRPQPVTGYALHSAIDAMQRTIAMDAHWPYPATISLGEEECATAERISHSFRTLPDLLASVGFYAWLHYKRSVRDFHLGIILPGTVEIFWPNGRSAFPAATRRTVYVQAEHVCKDGNLTYRFLGVKSVEYNNTTTRSTQGQTAQFLDLPAEVRNQIYGYYLDAQPAVAMPKRQPAMSLTCRQVNKELLGLVFKKHGWIVYG</sequence>
<proteinExistence type="predicted"/>
<name>A0AAN7WIF8_9PEZI</name>
<gene>
    <name evidence="1" type="ORF">LTR97_001823</name>
</gene>
<protein>
    <submittedName>
        <fullName evidence="1">Uncharacterized protein</fullName>
    </submittedName>
</protein>
<dbReference type="AlphaFoldDB" id="A0AAN7WIF8"/>
<dbReference type="Proteomes" id="UP001310594">
    <property type="component" value="Unassembled WGS sequence"/>
</dbReference>
<evidence type="ECO:0000313" key="1">
    <source>
        <dbReference type="EMBL" id="KAK5706831.1"/>
    </source>
</evidence>
<organism evidence="1 2">
    <name type="scientific">Elasticomyces elasticus</name>
    <dbReference type="NCBI Taxonomy" id="574655"/>
    <lineage>
        <taxon>Eukaryota</taxon>
        <taxon>Fungi</taxon>
        <taxon>Dikarya</taxon>
        <taxon>Ascomycota</taxon>
        <taxon>Pezizomycotina</taxon>
        <taxon>Dothideomycetes</taxon>
        <taxon>Dothideomycetidae</taxon>
        <taxon>Mycosphaerellales</taxon>
        <taxon>Teratosphaeriaceae</taxon>
        <taxon>Elasticomyces</taxon>
    </lineage>
</organism>
<evidence type="ECO:0000313" key="2">
    <source>
        <dbReference type="Proteomes" id="UP001310594"/>
    </source>
</evidence>
<dbReference type="EMBL" id="JAVRQU010000002">
    <property type="protein sequence ID" value="KAK5706831.1"/>
    <property type="molecule type" value="Genomic_DNA"/>
</dbReference>
<comment type="caution">
    <text evidence="1">The sequence shown here is derived from an EMBL/GenBank/DDBJ whole genome shotgun (WGS) entry which is preliminary data.</text>
</comment>
<accession>A0AAN7WIF8</accession>
<reference evidence="1" key="1">
    <citation type="submission" date="2023-08" db="EMBL/GenBank/DDBJ databases">
        <title>Black Yeasts Isolated from many extreme environments.</title>
        <authorList>
            <person name="Coleine C."/>
            <person name="Stajich J.E."/>
            <person name="Selbmann L."/>
        </authorList>
    </citation>
    <scope>NUCLEOTIDE SEQUENCE</scope>
    <source>
        <strain evidence="1">CCFEE 5810</strain>
    </source>
</reference>